<gene>
    <name evidence="13" type="ORF">AAL_01443</name>
</gene>
<feature type="transmembrane region" description="Helical" evidence="10">
    <location>
        <begin position="92"/>
        <end position="110"/>
    </location>
</feature>
<keyword evidence="5" id="KW-0067">ATP-binding</keyword>
<dbReference type="Gene3D" id="1.20.1560.10">
    <property type="entry name" value="ABC transporter type 1, transmembrane domain"/>
    <property type="match status" value="1"/>
</dbReference>
<dbReference type="FunFam" id="3.40.50.300:FF:000287">
    <property type="entry name" value="Multidrug ABC transporter ATP-binding protein"/>
    <property type="match status" value="1"/>
</dbReference>
<dbReference type="GO" id="GO:0140359">
    <property type="term" value="F:ABC-type transporter activity"/>
    <property type="evidence" value="ECO:0007669"/>
    <property type="project" value="InterPro"/>
</dbReference>
<feature type="transmembrane region" description="Helical" evidence="10">
    <location>
        <begin position="388"/>
        <end position="405"/>
    </location>
</feature>
<name>A0A166U694_9HYPO</name>
<dbReference type="InterPro" id="IPR003593">
    <property type="entry name" value="AAA+_ATPase"/>
</dbReference>
<dbReference type="PANTHER" id="PTHR24221">
    <property type="entry name" value="ATP-BINDING CASSETTE SUB-FAMILY B"/>
    <property type="match status" value="1"/>
</dbReference>
<dbReference type="InterPro" id="IPR036640">
    <property type="entry name" value="ABC1_TM_sf"/>
</dbReference>
<reference evidence="13 14" key="1">
    <citation type="journal article" date="2016" name="Genome Biol. Evol.">
        <title>Divergent and convergent evolution of fungal pathogenicity.</title>
        <authorList>
            <person name="Shang Y."/>
            <person name="Xiao G."/>
            <person name="Zheng P."/>
            <person name="Cen K."/>
            <person name="Zhan S."/>
            <person name="Wang C."/>
        </authorList>
    </citation>
    <scope>NUCLEOTIDE SEQUENCE [LARGE SCALE GENOMIC DNA]</scope>
    <source>
        <strain evidence="13 14">RCEF 2490</strain>
    </source>
</reference>
<feature type="transmembrane region" description="Helical" evidence="10">
    <location>
        <begin position="16"/>
        <end position="39"/>
    </location>
</feature>
<feature type="transmembrane region" description="Helical" evidence="10">
    <location>
        <begin position="150"/>
        <end position="174"/>
    </location>
</feature>
<comment type="similarity">
    <text evidence="8">Belongs to the ABC transporter superfamily. ABCB family. Heavy Metal importer (TC 3.A.1.210) subfamily.</text>
</comment>
<dbReference type="InterPro" id="IPR003439">
    <property type="entry name" value="ABC_transporter-like_ATP-bd"/>
</dbReference>
<evidence type="ECO:0000256" key="3">
    <source>
        <dbReference type="ARBA" id="ARBA00022692"/>
    </source>
</evidence>
<dbReference type="SUPFAM" id="SSF90123">
    <property type="entry name" value="ABC transporter transmembrane region"/>
    <property type="match status" value="1"/>
</dbReference>
<feature type="domain" description="ABC transmembrane type-1" evidence="12">
    <location>
        <begin position="273"/>
        <end position="556"/>
    </location>
</feature>
<dbReference type="Proteomes" id="UP000078544">
    <property type="component" value="Unassembled WGS sequence"/>
</dbReference>
<dbReference type="PROSITE" id="PS50929">
    <property type="entry name" value="ABC_TM1F"/>
    <property type="match status" value="1"/>
</dbReference>
<dbReference type="AlphaFoldDB" id="A0A166U694"/>
<dbReference type="InterPro" id="IPR039421">
    <property type="entry name" value="Type_1_exporter"/>
</dbReference>
<dbReference type="InterPro" id="IPR017871">
    <property type="entry name" value="ABC_transporter-like_CS"/>
</dbReference>
<dbReference type="SMART" id="SM00382">
    <property type="entry name" value="AAA"/>
    <property type="match status" value="1"/>
</dbReference>
<evidence type="ECO:0000259" key="11">
    <source>
        <dbReference type="PROSITE" id="PS50893"/>
    </source>
</evidence>
<dbReference type="Pfam" id="PF00005">
    <property type="entry name" value="ABC_tran"/>
    <property type="match status" value="1"/>
</dbReference>
<dbReference type="GO" id="GO:0016020">
    <property type="term" value="C:membrane"/>
    <property type="evidence" value="ECO:0007669"/>
    <property type="project" value="UniProtKB-SubCell"/>
</dbReference>
<feature type="region of interest" description="Disordered" evidence="9">
    <location>
        <begin position="202"/>
        <end position="237"/>
    </location>
</feature>
<dbReference type="InterPro" id="IPR011527">
    <property type="entry name" value="ABC1_TM_dom"/>
</dbReference>
<dbReference type="PROSITE" id="PS00211">
    <property type="entry name" value="ABC_TRANSPORTER_1"/>
    <property type="match status" value="1"/>
</dbReference>
<keyword evidence="4" id="KW-0547">Nucleotide-binding</keyword>
<keyword evidence="7 10" id="KW-0472">Membrane</keyword>
<evidence type="ECO:0000256" key="4">
    <source>
        <dbReference type="ARBA" id="ARBA00022741"/>
    </source>
</evidence>
<evidence type="ECO:0000256" key="9">
    <source>
        <dbReference type="SAM" id="MobiDB-lite"/>
    </source>
</evidence>
<evidence type="ECO:0000256" key="8">
    <source>
        <dbReference type="ARBA" id="ARBA00024363"/>
    </source>
</evidence>
<keyword evidence="14" id="KW-1185">Reference proteome</keyword>
<dbReference type="Gene3D" id="3.40.50.300">
    <property type="entry name" value="P-loop containing nucleotide triphosphate hydrolases"/>
    <property type="match status" value="1"/>
</dbReference>
<feature type="transmembrane region" description="Helical" evidence="10">
    <location>
        <begin position="411"/>
        <end position="429"/>
    </location>
</feature>
<feature type="transmembrane region" description="Helical" evidence="10">
    <location>
        <begin position="243"/>
        <end position="264"/>
    </location>
</feature>
<dbReference type="GO" id="GO:0016887">
    <property type="term" value="F:ATP hydrolysis activity"/>
    <property type="evidence" value="ECO:0007669"/>
    <property type="project" value="InterPro"/>
</dbReference>
<accession>A0A166U694</accession>
<proteinExistence type="inferred from homology"/>
<evidence type="ECO:0000256" key="2">
    <source>
        <dbReference type="ARBA" id="ARBA00022448"/>
    </source>
</evidence>
<evidence type="ECO:0000256" key="7">
    <source>
        <dbReference type="ARBA" id="ARBA00023136"/>
    </source>
</evidence>
<organism evidence="13 14">
    <name type="scientific">Moelleriella libera RCEF 2490</name>
    <dbReference type="NCBI Taxonomy" id="1081109"/>
    <lineage>
        <taxon>Eukaryota</taxon>
        <taxon>Fungi</taxon>
        <taxon>Dikarya</taxon>
        <taxon>Ascomycota</taxon>
        <taxon>Pezizomycotina</taxon>
        <taxon>Sordariomycetes</taxon>
        <taxon>Hypocreomycetidae</taxon>
        <taxon>Hypocreales</taxon>
        <taxon>Clavicipitaceae</taxon>
        <taxon>Moelleriella</taxon>
    </lineage>
</organism>
<feature type="domain" description="ABC transporter" evidence="11">
    <location>
        <begin position="590"/>
        <end position="824"/>
    </location>
</feature>
<dbReference type="OrthoDB" id="4956773at2759"/>
<dbReference type="GO" id="GO:0005524">
    <property type="term" value="F:ATP binding"/>
    <property type="evidence" value="ECO:0007669"/>
    <property type="project" value="UniProtKB-KW"/>
</dbReference>
<dbReference type="PANTHER" id="PTHR24221:SF503">
    <property type="entry name" value="MITOCHONDRIAL POTASSIUM CHANNEL ATP-BINDING SUBUNIT"/>
    <property type="match status" value="1"/>
</dbReference>
<keyword evidence="6 10" id="KW-1133">Transmembrane helix</keyword>
<feature type="transmembrane region" description="Helical" evidence="10">
    <location>
        <begin position="60"/>
        <end position="80"/>
    </location>
</feature>
<sequence>MVAVHGFSSQGTALDALHIAFPAAILFLFFSLPVSRALLQSPARRAVYTVNQRHGRWLKALSPLVTLTFIVQAIVFATRSSFDVGAAVPSELLYAFAGILLWAGIGIILAEGKAPCWPAYVIAWTAGAVFDIVILGLAIYQQARRKSPDVGLICVQAIRIIILAAASLHCSAVLKRSPPAEKAAGEETQSLLANAASTTEYGSVPVGGAGDADTVDSDSLTNKDDDEGDEEIKQQQKKRLEEAGGWLGYLRTLSVFLPVILPYHHRPTQAWILIMVLCTFADSVLTYMIPKQYSVLTEAIGRSVGTGQMPWREISVWATLNFPVSSLISTLKSMAGTRISQFSYQKLTELAFRHVMNLSMDYHTSKSTGRVAKAIEQGSNLSYMLDSVYRMGPIFIDFFVALIVLTSRFDATMGFIILATSMIYMYVAYKGNLRTAQIERRVNDTSRAENETLYDSITNWQTVAYHNRQKFEQDRYATSIWNAVCSQRVLYDFYEFIGILESGIMDLGLFIASILVAKRVADGTETFGSFIFVISYWGTIRSPMSSLAWNIRAATAHVIDAEWLYQLIQTKPSVRDREDAHDIQVKGGKVEFRNVSFSYDPERAILQDVTFTAEPGQRIALVGETGSGKSTTLKLLYRFYDVTEGSILIDGQDVRDVKLDSLRDILGAVPQDPSVFDQTIMDNVLYARPGATEAEAIEACQAARIHHQIMKFPDKYKTRLGERGVRLSGGELQRLAIARLILRRPKIVVLDEATSSVDSETEALIQQAIGELSAGRTVFMIAHRLSTVVNADLVLVIDQGRVIEKGSHVELLAQGGKYARLWNMQTLARNSLGIRS</sequence>
<evidence type="ECO:0000256" key="1">
    <source>
        <dbReference type="ARBA" id="ARBA00004141"/>
    </source>
</evidence>
<feature type="transmembrane region" description="Helical" evidence="10">
    <location>
        <begin position="270"/>
        <end position="289"/>
    </location>
</feature>
<dbReference type="SUPFAM" id="SSF52540">
    <property type="entry name" value="P-loop containing nucleoside triphosphate hydrolases"/>
    <property type="match status" value="1"/>
</dbReference>
<protein>
    <submittedName>
        <fullName evidence="13">ABC transporter, transmembrane domain, type 1</fullName>
    </submittedName>
</protein>
<evidence type="ECO:0000259" key="12">
    <source>
        <dbReference type="PROSITE" id="PS50929"/>
    </source>
</evidence>
<feature type="transmembrane region" description="Helical" evidence="10">
    <location>
        <begin position="117"/>
        <end position="138"/>
    </location>
</feature>
<evidence type="ECO:0000313" key="13">
    <source>
        <dbReference type="EMBL" id="OAA32111.1"/>
    </source>
</evidence>
<comment type="caution">
    <text evidence="13">The sequence shown here is derived from an EMBL/GenBank/DDBJ whole genome shotgun (WGS) entry which is preliminary data.</text>
</comment>
<dbReference type="PROSITE" id="PS50893">
    <property type="entry name" value="ABC_TRANSPORTER_2"/>
    <property type="match status" value="1"/>
</dbReference>
<dbReference type="InterPro" id="IPR027417">
    <property type="entry name" value="P-loop_NTPase"/>
</dbReference>
<keyword evidence="2" id="KW-0813">Transport</keyword>
<evidence type="ECO:0000313" key="14">
    <source>
        <dbReference type="Proteomes" id="UP000078544"/>
    </source>
</evidence>
<evidence type="ECO:0000256" key="10">
    <source>
        <dbReference type="SAM" id="Phobius"/>
    </source>
</evidence>
<comment type="subcellular location">
    <subcellularLocation>
        <location evidence="1">Membrane</location>
        <topology evidence="1">Multi-pass membrane protein</topology>
    </subcellularLocation>
</comment>
<evidence type="ECO:0000256" key="6">
    <source>
        <dbReference type="ARBA" id="ARBA00022989"/>
    </source>
</evidence>
<dbReference type="EMBL" id="AZGY01000002">
    <property type="protein sequence ID" value="OAA32111.1"/>
    <property type="molecule type" value="Genomic_DNA"/>
</dbReference>
<dbReference type="Pfam" id="PF00664">
    <property type="entry name" value="ABC_membrane"/>
    <property type="match status" value="1"/>
</dbReference>
<evidence type="ECO:0000256" key="5">
    <source>
        <dbReference type="ARBA" id="ARBA00022840"/>
    </source>
</evidence>
<dbReference type="STRING" id="1081109.A0A166U694"/>
<keyword evidence="3 10" id="KW-0812">Transmembrane</keyword>